<reference evidence="3 4" key="2">
    <citation type="journal article" date="2019" name="G3 (Bethesda)">
        <title>Hybrid Assembly of the Genome of the Entomopathogenic Nematode Steinernema carpocapsae Identifies the X-Chromosome.</title>
        <authorList>
            <person name="Serra L."/>
            <person name="Macchietto M."/>
            <person name="Macias-Munoz A."/>
            <person name="McGill C.J."/>
            <person name="Rodriguez I.M."/>
            <person name="Rodriguez B."/>
            <person name="Murad R."/>
            <person name="Mortazavi A."/>
        </authorList>
    </citation>
    <scope>NUCLEOTIDE SEQUENCE [LARGE SCALE GENOMIC DNA]</scope>
    <source>
        <strain evidence="3 4">ALL</strain>
    </source>
</reference>
<keyword evidence="2" id="KW-0812">Transmembrane</keyword>
<evidence type="ECO:0000313" key="3">
    <source>
        <dbReference type="EMBL" id="TKR75867.1"/>
    </source>
</evidence>
<dbReference type="EMBL" id="AZBU02000005">
    <property type="protein sequence ID" value="TKR75867.1"/>
    <property type="molecule type" value="Genomic_DNA"/>
</dbReference>
<sequence>MNKASTKSNVTSEEQELRASKKDEFRSQLVLQFSLDLLDVFVRGFHNHRLSPGLRSSTQMLAYKMHYRCLEHAFAGFALASLLLFLFVLRLLKM</sequence>
<feature type="transmembrane region" description="Helical" evidence="2">
    <location>
        <begin position="73"/>
        <end position="92"/>
    </location>
</feature>
<gene>
    <name evidence="3" type="ORF">L596_017101</name>
</gene>
<evidence type="ECO:0000256" key="1">
    <source>
        <dbReference type="SAM" id="MobiDB-lite"/>
    </source>
</evidence>
<dbReference type="AlphaFoldDB" id="A0A4U5N0I0"/>
<evidence type="ECO:0000256" key="2">
    <source>
        <dbReference type="SAM" id="Phobius"/>
    </source>
</evidence>
<reference evidence="3 4" key="1">
    <citation type="journal article" date="2015" name="Genome Biol.">
        <title>Comparative genomics of Steinernema reveals deeply conserved gene regulatory networks.</title>
        <authorList>
            <person name="Dillman A.R."/>
            <person name="Macchietto M."/>
            <person name="Porter C.F."/>
            <person name="Rogers A."/>
            <person name="Williams B."/>
            <person name="Antoshechkin I."/>
            <person name="Lee M.M."/>
            <person name="Goodwin Z."/>
            <person name="Lu X."/>
            <person name="Lewis E.E."/>
            <person name="Goodrich-Blair H."/>
            <person name="Stock S.P."/>
            <person name="Adams B.J."/>
            <person name="Sternberg P.W."/>
            <person name="Mortazavi A."/>
        </authorList>
    </citation>
    <scope>NUCLEOTIDE SEQUENCE [LARGE SCALE GENOMIC DNA]</scope>
    <source>
        <strain evidence="3 4">ALL</strain>
    </source>
</reference>
<feature type="compositionally biased region" description="Polar residues" evidence="1">
    <location>
        <begin position="1"/>
        <end position="12"/>
    </location>
</feature>
<organism evidence="3 4">
    <name type="scientific">Steinernema carpocapsae</name>
    <name type="common">Entomopathogenic nematode</name>
    <dbReference type="NCBI Taxonomy" id="34508"/>
    <lineage>
        <taxon>Eukaryota</taxon>
        <taxon>Metazoa</taxon>
        <taxon>Ecdysozoa</taxon>
        <taxon>Nematoda</taxon>
        <taxon>Chromadorea</taxon>
        <taxon>Rhabditida</taxon>
        <taxon>Tylenchina</taxon>
        <taxon>Panagrolaimomorpha</taxon>
        <taxon>Strongyloidoidea</taxon>
        <taxon>Steinernematidae</taxon>
        <taxon>Steinernema</taxon>
    </lineage>
</organism>
<feature type="region of interest" description="Disordered" evidence="1">
    <location>
        <begin position="1"/>
        <end position="22"/>
    </location>
</feature>
<name>A0A4U5N0I0_STECR</name>
<proteinExistence type="predicted"/>
<comment type="caution">
    <text evidence="3">The sequence shown here is derived from an EMBL/GenBank/DDBJ whole genome shotgun (WGS) entry which is preliminary data.</text>
</comment>
<keyword evidence="2" id="KW-1133">Transmembrane helix</keyword>
<evidence type="ECO:0000313" key="4">
    <source>
        <dbReference type="Proteomes" id="UP000298663"/>
    </source>
</evidence>
<accession>A0A4U5N0I0</accession>
<dbReference type="Proteomes" id="UP000298663">
    <property type="component" value="Unassembled WGS sequence"/>
</dbReference>
<protein>
    <submittedName>
        <fullName evidence="3">Uncharacterized protein</fullName>
    </submittedName>
</protein>
<keyword evidence="2" id="KW-0472">Membrane</keyword>
<keyword evidence="4" id="KW-1185">Reference proteome</keyword>